<feature type="compositionally biased region" description="Basic and acidic residues" evidence="2">
    <location>
        <begin position="296"/>
        <end position="310"/>
    </location>
</feature>
<name>A0A2V3IGG4_9FLOR</name>
<proteinExistence type="predicted"/>
<keyword evidence="4" id="KW-1185">Reference proteome</keyword>
<feature type="region of interest" description="Disordered" evidence="2">
    <location>
        <begin position="296"/>
        <end position="324"/>
    </location>
</feature>
<accession>A0A2V3IGG4</accession>
<keyword evidence="1" id="KW-0175">Coiled coil</keyword>
<evidence type="ECO:0000313" key="3">
    <source>
        <dbReference type="EMBL" id="PXF41167.1"/>
    </source>
</evidence>
<evidence type="ECO:0000313" key="4">
    <source>
        <dbReference type="Proteomes" id="UP000247409"/>
    </source>
</evidence>
<dbReference type="EMBL" id="NBIV01000231">
    <property type="protein sequence ID" value="PXF41167.1"/>
    <property type="molecule type" value="Genomic_DNA"/>
</dbReference>
<feature type="region of interest" description="Disordered" evidence="2">
    <location>
        <begin position="99"/>
        <end position="131"/>
    </location>
</feature>
<evidence type="ECO:0000256" key="2">
    <source>
        <dbReference type="SAM" id="MobiDB-lite"/>
    </source>
</evidence>
<comment type="caution">
    <text evidence="3">The sequence shown here is derived from an EMBL/GenBank/DDBJ whole genome shotgun (WGS) entry which is preliminary data.</text>
</comment>
<sequence>MSGLKRKWEGTYPVLRTAQSGWLSNDFIKEAMQRDRKSTAEEAKKLAKKVDEEKIKAAEAYSTVQGSRVGQPLEEEADVVIHSRNAKLTQNALLNCAGDGTEQQPNHLATANDSQHSGPNAHAKISRGSEGVGTSMLVGTSFVTTKNRYVHQRGTITGSNHTEKRVFPTFADKGLQNSSPLVNIERSDDEEEAHSGMQAKRRLSVCKKQPRKAPPFSITLVHLLLFNPPPKPLKVTRTAIKFQSRSVRKRIPSQTYGIKTKFQLDQFRGTNMRNLLQTARILRYLTLNFSERRREINAREQDGKPVDHPSQKRKRTARLVPPGKLDRDLGSIRMVSNNYSFHTMALFLSSHRF</sequence>
<feature type="coiled-coil region" evidence="1">
    <location>
        <begin position="29"/>
        <end position="60"/>
    </location>
</feature>
<dbReference type="AlphaFoldDB" id="A0A2V3IGG4"/>
<feature type="compositionally biased region" description="Polar residues" evidence="2">
    <location>
        <begin position="101"/>
        <end position="118"/>
    </location>
</feature>
<evidence type="ECO:0000256" key="1">
    <source>
        <dbReference type="SAM" id="Coils"/>
    </source>
</evidence>
<organism evidence="3 4">
    <name type="scientific">Gracilariopsis chorda</name>
    <dbReference type="NCBI Taxonomy" id="448386"/>
    <lineage>
        <taxon>Eukaryota</taxon>
        <taxon>Rhodophyta</taxon>
        <taxon>Florideophyceae</taxon>
        <taxon>Rhodymeniophycidae</taxon>
        <taxon>Gracilariales</taxon>
        <taxon>Gracilariaceae</taxon>
        <taxon>Gracilariopsis</taxon>
    </lineage>
</organism>
<gene>
    <name evidence="3" type="ORF">BWQ96_09109</name>
</gene>
<dbReference type="Proteomes" id="UP000247409">
    <property type="component" value="Unassembled WGS sequence"/>
</dbReference>
<reference evidence="3 4" key="1">
    <citation type="journal article" date="2018" name="Mol. Biol. Evol.">
        <title>Analysis of the draft genome of the red seaweed Gracilariopsis chorda provides insights into genome size evolution in Rhodophyta.</title>
        <authorList>
            <person name="Lee J."/>
            <person name="Yang E.C."/>
            <person name="Graf L."/>
            <person name="Yang J.H."/>
            <person name="Qiu H."/>
            <person name="Zel Zion U."/>
            <person name="Chan C.X."/>
            <person name="Stephens T.G."/>
            <person name="Weber A.P.M."/>
            <person name="Boo G.H."/>
            <person name="Boo S.M."/>
            <person name="Kim K.M."/>
            <person name="Shin Y."/>
            <person name="Jung M."/>
            <person name="Lee S.J."/>
            <person name="Yim H.S."/>
            <person name="Lee J.H."/>
            <person name="Bhattacharya D."/>
            <person name="Yoon H.S."/>
        </authorList>
    </citation>
    <scope>NUCLEOTIDE SEQUENCE [LARGE SCALE GENOMIC DNA]</scope>
    <source>
        <strain evidence="3 4">SKKU-2015</strain>
        <tissue evidence="3">Whole body</tissue>
    </source>
</reference>
<protein>
    <submittedName>
        <fullName evidence="3">Uncharacterized protein</fullName>
    </submittedName>
</protein>